<reference evidence="2" key="1">
    <citation type="submission" date="2024-06" db="EMBL/GenBank/DDBJ databases">
        <title>Biodegradation of dimethachlon by Arthrobacter sp. K5: mechanistic insights and ecological implications.</title>
        <authorList>
            <person name="Hu S."/>
            <person name="Lu P."/>
        </authorList>
    </citation>
    <scope>NUCLEOTIDE SEQUENCE</scope>
    <source>
        <strain evidence="2">K5</strain>
    </source>
</reference>
<dbReference type="RefSeq" id="WP_353712991.1">
    <property type="nucleotide sequence ID" value="NZ_CP159279.1"/>
</dbReference>
<feature type="region of interest" description="Disordered" evidence="1">
    <location>
        <begin position="1"/>
        <end position="31"/>
    </location>
</feature>
<name>A0AAU8EWD9_9MICC</name>
<sequence length="96" mass="10327">MALLVLSPSVSHQDRHNGSPGGQPHVAGAGSARPEVGNLLLFQLRLLVGEILADPGLDPDMHASLFRHLSVHPGRPEVALLAHLREVLDPRELPRC</sequence>
<proteinExistence type="predicted"/>
<gene>
    <name evidence="2" type="ORF">ABRP34_09190</name>
</gene>
<dbReference type="EMBL" id="CP159279">
    <property type="protein sequence ID" value="XCH13131.1"/>
    <property type="molecule type" value="Genomic_DNA"/>
</dbReference>
<dbReference type="AlphaFoldDB" id="A0AAU8EWD9"/>
<evidence type="ECO:0000256" key="1">
    <source>
        <dbReference type="SAM" id="MobiDB-lite"/>
    </source>
</evidence>
<evidence type="ECO:0000313" key="2">
    <source>
        <dbReference type="EMBL" id="XCH13131.1"/>
    </source>
</evidence>
<protein>
    <submittedName>
        <fullName evidence="2">Uncharacterized protein</fullName>
    </submittedName>
</protein>
<organism evidence="2">
    <name type="scientific">Arthrobacter sp. K5</name>
    <dbReference type="NCBI Taxonomy" id="2839623"/>
    <lineage>
        <taxon>Bacteria</taxon>
        <taxon>Bacillati</taxon>
        <taxon>Actinomycetota</taxon>
        <taxon>Actinomycetes</taxon>
        <taxon>Micrococcales</taxon>
        <taxon>Micrococcaceae</taxon>
        <taxon>Arthrobacter</taxon>
    </lineage>
</organism>
<accession>A0AAU8EWD9</accession>